<dbReference type="InterPro" id="IPR041025">
    <property type="entry name" value="HNH_repeat"/>
</dbReference>
<dbReference type="Pfam" id="PF07508">
    <property type="entry name" value="Recombinase"/>
    <property type="match status" value="1"/>
</dbReference>
<dbReference type="CDD" id="cd00338">
    <property type="entry name" value="Ser_Recombinase"/>
    <property type="match status" value="1"/>
</dbReference>
<comment type="caution">
    <text evidence="3">The sequence shown here is derived from an EMBL/GenBank/DDBJ whole genome shotgun (WGS) entry which is preliminary data.</text>
</comment>
<sequence length="475" mass="52685">MTGKTKMTDGPAEPNGPIPAAQYLRMSTNVQTESFASQDALNQAFAERHGYEIIKTYSDAGKSGLSIKRREGLRGLLRDVLADPPFAAILVTDVSRWGRFQDPDEGAHYEFLCRKAGVRVLYCAEAFENDASQGASILKTVKRVMAAEYSRQLSERIRAGIRRVQVAGGVAGSTAPYGFTKMPLRSESGLTTVHHPVRAGKGPIRRFGLCPGPEEELKVLRRIFTAYGEDGLFPAEIARELNAEGHDRRGKPWIARSVVSVLENELTIGVHCYGKFHQRMGRPRINVPRAEWNRLQIFDPLIDTALFDRVMARRRASLETKVADEALIEDLARLADRFGRLTLALVAEHAVSSPTVYVGRFGSLTAALRLAGQKRLRHNPQRWKARDITLAKIRPVLARLLKRNGYLSVSMVDRCPDLPRAVSMRKHIGPISSIFASVGDHMAPAEKIRLGQARCRPKLGATERAKRAKLPPEAS</sequence>
<dbReference type="InterPro" id="IPR038109">
    <property type="entry name" value="DNA_bind_recomb_sf"/>
</dbReference>
<dbReference type="InterPro" id="IPR006119">
    <property type="entry name" value="Resolv_N"/>
</dbReference>
<dbReference type="Gene3D" id="3.90.1750.20">
    <property type="entry name" value="Putative Large Serine Recombinase, Chain B, Domain 2"/>
    <property type="match status" value="1"/>
</dbReference>
<keyword evidence="4" id="KW-1185">Reference proteome</keyword>
<evidence type="ECO:0000259" key="2">
    <source>
        <dbReference type="PROSITE" id="PS51737"/>
    </source>
</evidence>
<dbReference type="InterPro" id="IPR050639">
    <property type="entry name" value="SSR_resolvase"/>
</dbReference>
<dbReference type="Pfam" id="PF00239">
    <property type="entry name" value="Resolvase"/>
    <property type="match status" value="1"/>
</dbReference>
<name>A0ABV1NKI1_9CAUL</name>
<dbReference type="EMBL" id="JBEGDD010000002">
    <property type="protein sequence ID" value="MEQ7154350.1"/>
    <property type="molecule type" value="Genomic_DNA"/>
</dbReference>
<accession>A0ABV1NKI1</accession>
<dbReference type="RefSeq" id="WP_349683519.1">
    <property type="nucleotide sequence ID" value="NZ_JBEGDD010000002.1"/>
</dbReference>
<dbReference type="Proteomes" id="UP001445732">
    <property type="component" value="Unassembled WGS sequence"/>
</dbReference>
<dbReference type="InterPro" id="IPR011109">
    <property type="entry name" value="DNA_bind_recombinase_dom"/>
</dbReference>
<evidence type="ECO:0000259" key="1">
    <source>
        <dbReference type="PROSITE" id="PS51736"/>
    </source>
</evidence>
<protein>
    <submittedName>
        <fullName evidence="3">Recombinase family protein</fullName>
    </submittedName>
</protein>
<dbReference type="SUPFAM" id="SSF53041">
    <property type="entry name" value="Resolvase-like"/>
    <property type="match status" value="1"/>
</dbReference>
<dbReference type="PANTHER" id="PTHR30461:SF23">
    <property type="entry name" value="DNA RECOMBINASE-RELATED"/>
    <property type="match status" value="1"/>
</dbReference>
<dbReference type="PROSITE" id="PS51737">
    <property type="entry name" value="RECOMBINASE_DNA_BIND"/>
    <property type="match status" value="1"/>
</dbReference>
<evidence type="ECO:0000313" key="4">
    <source>
        <dbReference type="Proteomes" id="UP001445732"/>
    </source>
</evidence>
<gene>
    <name evidence="3" type="ORF">ABN401_03895</name>
</gene>
<dbReference type="SMART" id="SM00857">
    <property type="entry name" value="Resolvase"/>
    <property type="match status" value="1"/>
</dbReference>
<organism evidence="3 4">
    <name type="scientific">Brevundimonas aurifodinae</name>
    <dbReference type="NCBI Taxonomy" id="1508312"/>
    <lineage>
        <taxon>Bacteria</taxon>
        <taxon>Pseudomonadati</taxon>
        <taxon>Pseudomonadota</taxon>
        <taxon>Alphaproteobacteria</taxon>
        <taxon>Caulobacterales</taxon>
        <taxon>Caulobacteraceae</taxon>
        <taxon>Brevundimonas</taxon>
    </lineage>
</organism>
<dbReference type="Pfam" id="PF18780">
    <property type="entry name" value="HNH_repeat"/>
    <property type="match status" value="1"/>
</dbReference>
<evidence type="ECO:0000313" key="3">
    <source>
        <dbReference type="EMBL" id="MEQ7154350.1"/>
    </source>
</evidence>
<feature type="domain" description="Recombinase" evidence="2">
    <location>
        <begin position="198"/>
        <end position="320"/>
    </location>
</feature>
<dbReference type="PROSITE" id="PS51736">
    <property type="entry name" value="RECOMBINASES_3"/>
    <property type="match status" value="1"/>
</dbReference>
<feature type="domain" description="Resolvase/invertase-type recombinase catalytic" evidence="1">
    <location>
        <begin position="19"/>
        <end position="168"/>
    </location>
</feature>
<dbReference type="PANTHER" id="PTHR30461">
    <property type="entry name" value="DNA-INVERTASE FROM LAMBDOID PROPHAGE"/>
    <property type="match status" value="1"/>
</dbReference>
<proteinExistence type="predicted"/>
<dbReference type="Gene3D" id="3.40.50.1390">
    <property type="entry name" value="Resolvase, N-terminal catalytic domain"/>
    <property type="match status" value="1"/>
</dbReference>
<dbReference type="InterPro" id="IPR036162">
    <property type="entry name" value="Resolvase-like_N_sf"/>
</dbReference>
<reference evidence="3 4" key="1">
    <citation type="submission" date="2024-06" db="EMBL/GenBank/DDBJ databases">
        <title>Brevundimonas sp. C11.</title>
        <authorList>
            <person name="Maltman C."/>
        </authorList>
    </citation>
    <scope>NUCLEOTIDE SEQUENCE [LARGE SCALE GENOMIC DNA]</scope>
    <source>
        <strain evidence="3 4">C11</strain>
    </source>
</reference>